<evidence type="ECO:0000256" key="1">
    <source>
        <dbReference type="ARBA" id="ARBA00004370"/>
    </source>
</evidence>
<evidence type="ECO:0000259" key="11">
    <source>
        <dbReference type="PROSITE" id="PS51779"/>
    </source>
</evidence>
<dbReference type="InterPro" id="IPR013685">
    <property type="entry name" value="POTRA_FtsQ_type"/>
</dbReference>
<keyword evidence="7 10" id="KW-0472">Membrane</keyword>
<evidence type="ECO:0000256" key="4">
    <source>
        <dbReference type="ARBA" id="ARBA00022618"/>
    </source>
</evidence>
<protein>
    <submittedName>
        <fullName evidence="12">FtsQ-type POTRA domain-containing protein</fullName>
    </submittedName>
</protein>
<dbReference type="Pfam" id="PF08478">
    <property type="entry name" value="POTRA_1"/>
    <property type="match status" value="1"/>
</dbReference>
<dbReference type="PANTHER" id="PTHR35851">
    <property type="entry name" value="CELL DIVISION PROTEIN FTSQ"/>
    <property type="match status" value="1"/>
</dbReference>
<proteinExistence type="predicted"/>
<evidence type="ECO:0000256" key="5">
    <source>
        <dbReference type="ARBA" id="ARBA00022692"/>
    </source>
</evidence>
<evidence type="ECO:0000256" key="6">
    <source>
        <dbReference type="ARBA" id="ARBA00022989"/>
    </source>
</evidence>
<accession>A0A932CQW8</accession>
<evidence type="ECO:0000256" key="2">
    <source>
        <dbReference type="ARBA" id="ARBA00022475"/>
    </source>
</evidence>
<feature type="domain" description="POTRA" evidence="11">
    <location>
        <begin position="60"/>
        <end position="148"/>
    </location>
</feature>
<evidence type="ECO:0000256" key="10">
    <source>
        <dbReference type="SAM" id="Phobius"/>
    </source>
</evidence>
<dbReference type="Pfam" id="PF03799">
    <property type="entry name" value="FtsQ_DivIB_C"/>
    <property type="match status" value="1"/>
</dbReference>
<evidence type="ECO:0000256" key="7">
    <source>
        <dbReference type="ARBA" id="ARBA00023136"/>
    </source>
</evidence>
<dbReference type="Proteomes" id="UP000769766">
    <property type="component" value="Unassembled WGS sequence"/>
</dbReference>
<dbReference type="PROSITE" id="PS51779">
    <property type="entry name" value="POTRA"/>
    <property type="match status" value="1"/>
</dbReference>
<dbReference type="InterPro" id="IPR005548">
    <property type="entry name" value="Cell_div_FtsQ/DivIB_C"/>
</dbReference>
<evidence type="ECO:0000256" key="8">
    <source>
        <dbReference type="ARBA" id="ARBA00023306"/>
    </source>
</evidence>
<feature type="region of interest" description="Disordered" evidence="9">
    <location>
        <begin position="1"/>
        <end position="28"/>
    </location>
</feature>
<dbReference type="Gene3D" id="3.10.20.310">
    <property type="entry name" value="membrane protein fhac"/>
    <property type="match status" value="1"/>
</dbReference>
<dbReference type="InterPro" id="IPR026579">
    <property type="entry name" value="FtsQ"/>
</dbReference>
<reference evidence="12" key="1">
    <citation type="submission" date="2020-07" db="EMBL/GenBank/DDBJ databases">
        <title>Huge and variable diversity of episymbiotic CPR bacteria and DPANN archaea in groundwater ecosystems.</title>
        <authorList>
            <person name="He C.Y."/>
            <person name="Keren R."/>
            <person name="Whittaker M."/>
            <person name="Farag I.F."/>
            <person name="Doudna J."/>
            <person name="Cate J.H.D."/>
            <person name="Banfield J.F."/>
        </authorList>
    </citation>
    <scope>NUCLEOTIDE SEQUENCE</scope>
    <source>
        <strain evidence="12">NC_groundwater_672_Ag_B-0.1um_62_36</strain>
    </source>
</reference>
<keyword evidence="3" id="KW-0997">Cell inner membrane</keyword>
<dbReference type="GO" id="GO:0016020">
    <property type="term" value="C:membrane"/>
    <property type="evidence" value="ECO:0007669"/>
    <property type="project" value="UniProtKB-SubCell"/>
</dbReference>
<name>A0A932CQW8_UNCTE</name>
<dbReference type="PANTHER" id="PTHR35851:SF1">
    <property type="entry name" value="CELL DIVISION PROTEIN FTSQ"/>
    <property type="match status" value="1"/>
</dbReference>
<comment type="subcellular location">
    <subcellularLocation>
        <location evidence="1">Membrane</location>
    </subcellularLocation>
</comment>
<dbReference type="EMBL" id="JACPRF010000350">
    <property type="protein sequence ID" value="MBI2877491.1"/>
    <property type="molecule type" value="Genomic_DNA"/>
</dbReference>
<evidence type="ECO:0000313" key="13">
    <source>
        <dbReference type="Proteomes" id="UP000769766"/>
    </source>
</evidence>
<sequence>MLQSGRGSGSPDRGLPDRGPGGATRGHRRSTAKVLGWIAVSLALVVGGRWGWSRLLSARYPIRQVEVRSVSGGKLNQLTPDQVLQWMAWKDPRAGTGPGAPGGPIQGPGLWQVNLKEVTARLKRHPWIEAVAIERRLPDRLILTIRERVAWARLEGARSYWVSGDGLVLQRAPQEDRRSLPRLVGWPQEGGPGYRPGERIQEIEILRALEILQEARHCPWALQQGIRQVDLSQRERPLAILGNGIRIRFGPTGIRESWTRLQTISNRLRGDIQGLGGAPVGGGDPSIGIDLSFKDLVVVRSFLRFSRGW</sequence>
<keyword evidence="8" id="KW-0131">Cell cycle</keyword>
<feature type="transmembrane region" description="Helical" evidence="10">
    <location>
        <begin position="34"/>
        <end position="52"/>
    </location>
</feature>
<evidence type="ECO:0000256" key="3">
    <source>
        <dbReference type="ARBA" id="ARBA00022519"/>
    </source>
</evidence>
<dbReference type="AlphaFoldDB" id="A0A932CQW8"/>
<keyword evidence="2" id="KW-1003">Cell membrane</keyword>
<keyword evidence="4" id="KW-0132">Cell division</keyword>
<comment type="caution">
    <text evidence="12">The sequence shown here is derived from an EMBL/GenBank/DDBJ whole genome shotgun (WGS) entry which is preliminary data.</text>
</comment>
<dbReference type="InterPro" id="IPR034746">
    <property type="entry name" value="POTRA"/>
</dbReference>
<evidence type="ECO:0000313" key="12">
    <source>
        <dbReference type="EMBL" id="MBI2877491.1"/>
    </source>
</evidence>
<organism evidence="12 13">
    <name type="scientific">Tectimicrobiota bacterium</name>
    <dbReference type="NCBI Taxonomy" id="2528274"/>
    <lineage>
        <taxon>Bacteria</taxon>
        <taxon>Pseudomonadati</taxon>
        <taxon>Nitrospinota/Tectimicrobiota group</taxon>
        <taxon>Candidatus Tectimicrobiota</taxon>
    </lineage>
</organism>
<keyword evidence="6 10" id="KW-1133">Transmembrane helix</keyword>
<dbReference type="GO" id="GO:0090529">
    <property type="term" value="P:cell septum assembly"/>
    <property type="evidence" value="ECO:0007669"/>
    <property type="project" value="InterPro"/>
</dbReference>
<evidence type="ECO:0000256" key="9">
    <source>
        <dbReference type="SAM" id="MobiDB-lite"/>
    </source>
</evidence>
<keyword evidence="5 10" id="KW-0812">Transmembrane</keyword>
<gene>
    <name evidence="12" type="ORF">HYY20_11465</name>
</gene>